<evidence type="ECO:0000256" key="3">
    <source>
        <dbReference type="ARBA" id="ARBA00022691"/>
    </source>
</evidence>
<dbReference type="EMBL" id="CP030139">
    <property type="protein sequence ID" value="AZB73284.1"/>
    <property type="molecule type" value="Genomic_DNA"/>
</dbReference>
<dbReference type="GO" id="GO:0008757">
    <property type="term" value="F:S-adenosylmethionine-dependent methyltransferase activity"/>
    <property type="evidence" value="ECO:0007669"/>
    <property type="project" value="TreeGrafter"/>
</dbReference>
<dbReference type="PANTHER" id="PTHR45875:SF1">
    <property type="entry name" value="METHYLTRANSFERASE N6AMT1"/>
    <property type="match status" value="1"/>
</dbReference>
<dbReference type="AlphaFoldDB" id="A0AAN1QQ44"/>
<dbReference type="GO" id="GO:0008276">
    <property type="term" value="F:protein methyltransferase activity"/>
    <property type="evidence" value="ECO:0007669"/>
    <property type="project" value="TreeGrafter"/>
</dbReference>
<dbReference type="Proteomes" id="UP000267249">
    <property type="component" value="Chromosome"/>
</dbReference>
<evidence type="ECO:0000313" key="5">
    <source>
        <dbReference type="EMBL" id="AZB73284.1"/>
    </source>
</evidence>
<dbReference type="InterPro" id="IPR052190">
    <property type="entry name" value="Euk-Arch_PrmC-MTase"/>
</dbReference>
<gene>
    <name evidence="5" type="ORF">DOP62_11660</name>
</gene>
<keyword evidence="3" id="KW-0949">S-adenosyl-L-methionine</keyword>
<dbReference type="SUPFAM" id="SSF53335">
    <property type="entry name" value="S-adenosyl-L-methionine-dependent methyltransferases"/>
    <property type="match status" value="1"/>
</dbReference>
<dbReference type="InterPro" id="IPR029063">
    <property type="entry name" value="SAM-dependent_MTases_sf"/>
</dbReference>
<keyword evidence="1 5" id="KW-0489">Methyltransferase</keyword>
<name>A0AAN1QQ44_SYNEL</name>
<keyword evidence="2" id="KW-0808">Transferase</keyword>
<dbReference type="RefSeq" id="WP_208673920.1">
    <property type="nucleotide sequence ID" value="NZ_CP030139.2"/>
</dbReference>
<evidence type="ECO:0000259" key="4">
    <source>
        <dbReference type="Pfam" id="PF05175"/>
    </source>
</evidence>
<evidence type="ECO:0000313" key="6">
    <source>
        <dbReference type="Proteomes" id="UP000267249"/>
    </source>
</evidence>
<dbReference type="Pfam" id="PF05175">
    <property type="entry name" value="MTS"/>
    <property type="match status" value="1"/>
</dbReference>
<accession>A0AAN1QQ44</accession>
<dbReference type="CDD" id="cd02440">
    <property type="entry name" value="AdoMet_MTases"/>
    <property type="match status" value="1"/>
</dbReference>
<organism evidence="5 6">
    <name type="scientific">Synechococcus elongatus PCC 11801</name>
    <dbReference type="NCBI Taxonomy" id="2219813"/>
    <lineage>
        <taxon>Bacteria</taxon>
        <taxon>Bacillati</taxon>
        <taxon>Cyanobacteriota</taxon>
        <taxon>Cyanophyceae</taxon>
        <taxon>Synechococcales</taxon>
        <taxon>Synechococcaceae</taxon>
        <taxon>Synechococcus</taxon>
    </lineage>
</organism>
<sequence>MTQTAPILWKDLAFDTLDAEVYAPKPASLLLAEQAIAQSQPGDRILDACTGSGVVGIAIARYVPGSRVVVSDINEAALGAARRNAARNQVAIEVVASNLYSAFDEAQFDTITVHPPAVPYPNDADWGLSSGITIATNGGSDGSELVIRSIVEAKSRIRLGGKLLLLLPHWSNVAKARQALAENYSNVRELARQTVEFFPVREGRTDAHLLAHVRQLAAAGIIEMTFETEIPLSIVSVIEATVD</sequence>
<evidence type="ECO:0000256" key="1">
    <source>
        <dbReference type="ARBA" id="ARBA00022603"/>
    </source>
</evidence>
<dbReference type="Gene3D" id="3.40.50.150">
    <property type="entry name" value="Vaccinia Virus protein VP39"/>
    <property type="match status" value="1"/>
</dbReference>
<evidence type="ECO:0000256" key="2">
    <source>
        <dbReference type="ARBA" id="ARBA00022679"/>
    </source>
</evidence>
<feature type="domain" description="Methyltransferase small" evidence="4">
    <location>
        <begin position="28"/>
        <end position="116"/>
    </location>
</feature>
<proteinExistence type="predicted"/>
<dbReference type="InterPro" id="IPR007848">
    <property type="entry name" value="Small_mtfrase_dom"/>
</dbReference>
<dbReference type="PANTHER" id="PTHR45875">
    <property type="entry name" value="METHYLTRANSFERASE N6AMT1"/>
    <property type="match status" value="1"/>
</dbReference>
<protein>
    <submittedName>
        <fullName evidence="5">Methyltransferase</fullName>
    </submittedName>
</protein>
<dbReference type="GO" id="GO:0032259">
    <property type="term" value="P:methylation"/>
    <property type="evidence" value="ECO:0007669"/>
    <property type="project" value="UniProtKB-KW"/>
</dbReference>
<dbReference type="GO" id="GO:0035657">
    <property type="term" value="C:eRF1 methyltransferase complex"/>
    <property type="evidence" value="ECO:0007669"/>
    <property type="project" value="TreeGrafter"/>
</dbReference>
<reference evidence="5 6" key="1">
    <citation type="journal article" date="2018" name="Sci. Rep.">
        <title>Genome Features and Biochemical Characteristics of a Robust, Fast Growing and Naturally Transformable Cyanobacterium Synechococcus elongatus PCC 11801 Isolated from India.</title>
        <authorList>
            <person name="Jaiswal D."/>
            <person name="Sengupta A."/>
            <person name="Sohoni S."/>
            <person name="Sengupta S."/>
            <person name="Phadnavis A.G."/>
            <person name="Pakrasi H.B."/>
            <person name="Wangikar P.P."/>
        </authorList>
    </citation>
    <scope>NUCLEOTIDE SEQUENCE [LARGE SCALE GENOMIC DNA]</scope>
    <source>
        <strain evidence="5 6">PCC 11801</strain>
    </source>
</reference>